<sequence length="310" mass="32034">MPAIVDIVLPIFALMAVGYHAGRTHVLTNTMVQGLSRYVTHYALPALLFTSVSRADLPDRLEWGYLLSFYLSALAVFVIGAIGWLAVSRRPSELASVGLAGCYANIGAIGVPLVLGAYGSAGAVPVMLLLTLQSPLLITIATVLAEAGRADGRRLVAALFGVFRATLTSPAVAAIGIGLAVNIWAWSLPPVVPTTTGLIGQSLLPCSSFAIGASFALGTVRGSVGPAVVLTVLKLVVHPALTWVLALHVFGIPQPWAGIAVTMAALPIGMTAYLFAERNNLSQGPVALALLMSTVCSPVSITLAAKFAGE</sequence>
<proteinExistence type="predicted"/>
<dbReference type="Proteomes" id="UP000584642">
    <property type="component" value="Unassembled WGS sequence"/>
</dbReference>
<feature type="transmembrane region" description="Helical" evidence="7">
    <location>
        <begin position="227"/>
        <end position="250"/>
    </location>
</feature>
<protein>
    <submittedName>
        <fullName evidence="8">AEC family transporter</fullName>
    </submittedName>
</protein>
<evidence type="ECO:0000256" key="5">
    <source>
        <dbReference type="ARBA" id="ARBA00022989"/>
    </source>
</evidence>
<name>A0ABX2TJQ0_9PROT</name>
<dbReference type="Pfam" id="PF03547">
    <property type="entry name" value="Mem_trans"/>
    <property type="match status" value="1"/>
</dbReference>
<comment type="caution">
    <text evidence="8">The sequence shown here is derived from an EMBL/GenBank/DDBJ whole genome shotgun (WGS) entry which is preliminary data.</text>
</comment>
<keyword evidence="3" id="KW-1003">Cell membrane</keyword>
<evidence type="ECO:0000256" key="2">
    <source>
        <dbReference type="ARBA" id="ARBA00022448"/>
    </source>
</evidence>
<evidence type="ECO:0000256" key="6">
    <source>
        <dbReference type="ARBA" id="ARBA00023136"/>
    </source>
</evidence>
<dbReference type="RefSeq" id="WP_180284619.1">
    <property type="nucleotide sequence ID" value="NZ_JABFDB010000021.1"/>
</dbReference>
<dbReference type="PANTHER" id="PTHR36838:SF3">
    <property type="entry name" value="TRANSPORTER AUXIN EFFLUX CARRIER EC FAMILY"/>
    <property type="match status" value="1"/>
</dbReference>
<feature type="transmembrane region" description="Helical" evidence="7">
    <location>
        <begin position="198"/>
        <end position="220"/>
    </location>
</feature>
<evidence type="ECO:0000313" key="8">
    <source>
        <dbReference type="EMBL" id="NYZ22865.1"/>
    </source>
</evidence>
<gene>
    <name evidence="8" type="ORF">HND93_24420</name>
</gene>
<feature type="transmembrane region" description="Helical" evidence="7">
    <location>
        <begin position="63"/>
        <end position="87"/>
    </location>
</feature>
<accession>A0ABX2TJQ0</accession>
<keyword evidence="6 7" id="KW-0472">Membrane</keyword>
<feature type="transmembrane region" description="Helical" evidence="7">
    <location>
        <begin position="124"/>
        <end position="145"/>
    </location>
</feature>
<feature type="transmembrane region" description="Helical" evidence="7">
    <location>
        <begin position="157"/>
        <end position="186"/>
    </location>
</feature>
<keyword evidence="4 7" id="KW-0812">Transmembrane</keyword>
<dbReference type="EMBL" id="JABFDB010000021">
    <property type="protein sequence ID" value="NYZ22865.1"/>
    <property type="molecule type" value="Genomic_DNA"/>
</dbReference>
<feature type="transmembrane region" description="Helical" evidence="7">
    <location>
        <begin position="94"/>
        <end position="118"/>
    </location>
</feature>
<feature type="transmembrane region" description="Helical" evidence="7">
    <location>
        <begin position="288"/>
        <end position="308"/>
    </location>
</feature>
<keyword evidence="5 7" id="KW-1133">Transmembrane helix</keyword>
<evidence type="ECO:0000256" key="3">
    <source>
        <dbReference type="ARBA" id="ARBA00022475"/>
    </source>
</evidence>
<comment type="subcellular location">
    <subcellularLocation>
        <location evidence="1">Membrane</location>
        <topology evidence="1">Multi-pass membrane protein</topology>
    </subcellularLocation>
</comment>
<evidence type="ECO:0000313" key="9">
    <source>
        <dbReference type="Proteomes" id="UP000584642"/>
    </source>
</evidence>
<dbReference type="InterPro" id="IPR004776">
    <property type="entry name" value="Mem_transp_PIN-like"/>
</dbReference>
<evidence type="ECO:0000256" key="1">
    <source>
        <dbReference type="ARBA" id="ARBA00004141"/>
    </source>
</evidence>
<organism evidence="8 9">
    <name type="scientific">Azospirillum oleiclasticum</name>
    <dbReference type="NCBI Taxonomy" id="2735135"/>
    <lineage>
        <taxon>Bacteria</taxon>
        <taxon>Pseudomonadati</taxon>
        <taxon>Pseudomonadota</taxon>
        <taxon>Alphaproteobacteria</taxon>
        <taxon>Rhodospirillales</taxon>
        <taxon>Azospirillaceae</taxon>
        <taxon>Azospirillum</taxon>
    </lineage>
</organism>
<keyword evidence="9" id="KW-1185">Reference proteome</keyword>
<reference evidence="8 9" key="1">
    <citation type="submission" date="2020-05" db="EMBL/GenBank/DDBJ databases">
        <title>Azospirillum oleiclasticum sp. nov, a nitrogen-fixing and heavy crude oil-emulsifying bacterium isolated from the crude oil of Yumen Oilfield.</title>
        <authorList>
            <person name="Wu D."/>
            <person name="Cai M."/>
            <person name="Zhang X."/>
        </authorList>
    </citation>
    <scope>NUCLEOTIDE SEQUENCE [LARGE SCALE GENOMIC DNA]</scope>
    <source>
        <strain evidence="8 9">ROY-1-1-2</strain>
    </source>
</reference>
<evidence type="ECO:0000256" key="4">
    <source>
        <dbReference type="ARBA" id="ARBA00022692"/>
    </source>
</evidence>
<evidence type="ECO:0000256" key="7">
    <source>
        <dbReference type="SAM" id="Phobius"/>
    </source>
</evidence>
<feature type="transmembrane region" description="Helical" evidence="7">
    <location>
        <begin position="256"/>
        <end position="276"/>
    </location>
</feature>
<keyword evidence="2" id="KW-0813">Transport</keyword>
<dbReference type="PANTHER" id="PTHR36838">
    <property type="entry name" value="AUXIN EFFLUX CARRIER FAMILY PROTEIN"/>
    <property type="match status" value="1"/>
</dbReference>